<dbReference type="AlphaFoldDB" id="A0AAU2V4M8"/>
<proteinExistence type="predicted"/>
<name>A0AAU2V4M8_9ACTN</name>
<dbReference type="EMBL" id="CP108318">
    <property type="protein sequence ID" value="WTW62273.1"/>
    <property type="molecule type" value="Genomic_DNA"/>
</dbReference>
<dbReference type="InterPro" id="IPR007111">
    <property type="entry name" value="NACHT_NTPase"/>
</dbReference>
<dbReference type="Gene3D" id="3.80.10.10">
    <property type="entry name" value="Ribonuclease Inhibitor"/>
    <property type="match status" value="1"/>
</dbReference>
<dbReference type="PROSITE" id="PS50837">
    <property type="entry name" value="NACHT"/>
    <property type="match status" value="1"/>
</dbReference>
<dbReference type="InterPro" id="IPR054547">
    <property type="entry name" value="NNH1"/>
</dbReference>
<evidence type="ECO:0000256" key="3">
    <source>
        <dbReference type="SAM" id="MobiDB-lite"/>
    </source>
</evidence>
<dbReference type="SUPFAM" id="SSF52540">
    <property type="entry name" value="P-loop containing nucleoside triphosphate hydrolases"/>
    <property type="match status" value="1"/>
</dbReference>
<feature type="domain" description="NACHT" evidence="4">
    <location>
        <begin position="291"/>
        <end position="628"/>
    </location>
</feature>
<keyword evidence="2" id="KW-0067">ATP-binding</keyword>
<feature type="compositionally biased region" description="Pro residues" evidence="3">
    <location>
        <begin position="1088"/>
        <end position="1104"/>
    </location>
</feature>
<protein>
    <submittedName>
        <fullName evidence="5">NACHT domain-containing protein</fullName>
    </submittedName>
</protein>
<dbReference type="InterPro" id="IPR032675">
    <property type="entry name" value="LRR_dom_sf"/>
</dbReference>
<gene>
    <name evidence="5" type="ORF">OG549_17325</name>
</gene>
<evidence type="ECO:0000259" key="4">
    <source>
        <dbReference type="PROSITE" id="PS50837"/>
    </source>
</evidence>
<evidence type="ECO:0000256" key="2">
    <source>
        <dbReference type="ARBA" id="ARBA00022840"/>
    </source>
</evidence>
<dbReference type="Gene3D" id="3.40.50.300">
    <property type="entry name" value="P-loop containing nucleotide triphosphate hydrolases"/>
    <property type="match status" value="1"/>
</dbReference>
<evidence type="ECO:0000256" key="1">
    <source>
        <dbReference type="ARBA" id="ARBA00022741"/>
    </source>
</evidence>
<dbReference type="InterPro" id="IPR027417">
    <property type="entry name" value="P-loop_NTPase"/>
</dbReference>
<dbReference type="PANTHER" id="PTHR46844">
    <property type="entry name" value="SLR5058 PROTEIN"/>
    <property type="match status" value="1"/>
</dbReference>
<evidence type="ECO:0000313" key="5">
    <source>
        <dbReference type="EMBL" id="WTW62273.1"/>
    </source>
</evidence>
<dbReference type="PANTHER" id="PTHR46844:SF1">
    <property type="entry name" value="SLR5058 PROTEIN"/>
    <property type="match status" value="1"/>
</dbReference>
<dbReference type="GO" id="GO:0005524">
    <property type="term" value="F:ATP binding"/>
    <property type="evidence" value="ECO:0007669"/>
    <property type="project" value="UniProtKB-KW"/>
</dbReference>
<feature type="region of interest" description="Disordered" evidence="3">
    <location>
        <begin position="1084"/>
        <end position="1104"/>
    </location>
</feature>
<dbReference type="Pfam" id="PF22733">
    <property type="entry name" value="NNH1"/>
    <property type="match status" value="1"/>
</dbReference>
<organism evidence="5">
    <name type="scientific">Streptomyces sp. NBC_00003</name>
    <dbReference type="NCBI Taxonomy" id="2903608"/>
    <lineage>
        <taxon>Bacteria</taxon>
        <taxon>Bacillati</taxon>
        <taxon>Actinomycetota</taxon>
        <taxon>Actinomycetes</taxon>
        <taxon>Kitasatosporales</taxon>
        <taxon>Streptomycetaceae</taxon>
        <taxon>Streptomyces</taxon>
    </lineage>
</organism>
<keyword evidence="1" id="KW-0547">Nucleotide-binding</keyword>
<sequence>MDPAHLGLKLATSVVSPLVKKLFVSEGAGAGLVERPVRISSYVSFRGEKRTLTEPDLRKLAAALVKEGLRAGERPIPADEEQAVVDALTATLYALGELGLSDVEAVALGHEALARELRRAGERPERHLSADATHFYERLLLATCLHILHFFSQRTAFVPATVVQQSRRQAQLDAKIDELMARTPRADARDVEFERRYLAHVARKHGKVTIYGIDLTNSPGTWPLDTAYLSLEATAIAPRAQLADQLRTSAARYEQHPGLLASRIHRFPEQGPEASAPCLPMPADQALTDRERVLLRGEAGSGKTTLVQWLAVSAARPDDTDPGGRMTYLRDRIPFVLPLRTLTRHGERLPAPRDFLAAVGSPLAGEQPPGWESRVLTAGRGLVLVDGIDEIPDAERARTRGWLGDLLGAFPGNRWLVTSRPSAVREDWLGDEDFAELTMSTMSPSGVAAFIGRWHKAARTGTDDEVLAAYEAQLLDSVRTKSDLGRLATNPLMCGLICALHRDRRGFLPYGRKDLYDAALTMLLTRRDRERSMGGLPELREEPQLQLLQRIAYWLIRNGRTEMDRSRAEQIIGELLPAVPEIARIGDAAAVYTHFLHRSGLLREPGPGTVEFVHRTFQDFLGARAAVDEGAWGELVGHAADDQWEDVVRMAVAHARPRERRELFGELLAFGDGHESSAVRMRVHMLAATCLEHAAELDPVVRGEVERRTAGLIPPLSSRAARTLAKAGPLILDLLPGPDGLDADTAEHVVMAASHTGSERAVPFMARFARHPAMGVRSQLAWSWDRFDTQEYADKVIARLDPAGLYFCAMSEEQLAALRTMGTRPLLDARNHLSAEALHAYTARARLRGLKLRDNEAIRNLSFLEDQDALTDLAVDGCPQLTDLTHLAGLPLRTLTLGAAHGLDPGPLSALDQLGRLTLEGDDWVWLLADLPPRAPLTMLTLTRTTRPADGFGSISRFEALNSLYLGPVSSPKNSADWAALAELPHLDMLAVSGQSASLAPSSARLESPSVIMLYGRTPQSALERIPRLFPGMEALIVREGMAEANLTPLAEAAHLTTLDFESRVGELHGVDALDPNVWITREGLPFPRTPPGSPEPAPPAPPT</sequence>
<dbReference type="Pfam" id="PF05729">
    <property type="entry name" value="NACHT"/>
    <property type="match status" value="1"/>
</dbReference>
<accession>A0AAU2V4M8</accession>
<reference evidence="5" key="1">
    <citation type="submission" date="2022-10" db="EMBL/GenBank/DDBJ databases">
        <title>The complete genomes of actinobacterial strains from the NBC collection.</title>
        <authorList>
            <person name="Joergensen T.S."/>
            <person name="Alvarez Arevalo M."/>
            <person name="Sterndorff E.B."/>
            <person name="Faurdal D."/>
            <person name="Vuksanovic O."/>
            <person name="Mourched A.-S."/>
            <person name="Charusanti P."/>
            <person name="Shaw S."/>
            <person name="Blin K."/>
            <person name="Weber T."/>
        </authorList>
    </citation>
    <scope>NUCLEOTIDE SEQUENCE</scope>
    <source>
        <strain evidence="5">NBC_00003</strain>
    </source>
</reference>